<dbReference type="InterPro" id="IPR027291">
    <property type="entry name" value="Glyco_hydro_38_N_sf"/>
</dbReference>
<feature type="domain" description="Glycoside hydrolase family 38 N-terminal" evidence="1">
    <location>
        <begin position="127"/>
        <end position="396"/>
    </location>
</feature>
<dbReference type="GO" id="GO:0009313">
    <property type="term" value="P:oligosaccharide catabolic process"/>
    <property type="evidence" value="ECO:0007669"/>
    <property type="project" value="TreeGrafter"/>
</dbReference>
<gene>
    <name evidence="3" type="ORF">EDE15_4606</name>
</gene>
<accession>A0A428MQ46</accession>
<dbReference type="Gene3D" id="2.70.98.30">
    <property type="entry name" value="Golgi alpha-mannosidase II, domain 4"/>
    <property type="match status" value="1"/>
</dbReference>
<dbReference type="InterPro" id="IPR011013">
    <property type="entry name" value="Gal_mutarotase_sf_dom"/>
</dbReference>
<evidence type="ECO:0000259" key="2">
    <source>
        <dbReference type="Pfam" id="PF07748"/>
    </source>
</evidence>
<comment type="caution">
    <text evidence="3">The sequence shown here is derived from an EMBL/GenBank/DDBJ whole genome shotgun (WGS) entry which is preliminary data.</text>
</comment>
<sequence>MERRKVIKGIASAAGIICARPLTLALGQDQTSLEKSSFALPIRGMANKGGRLVQPIQLTIAHAGTEATLVVRADHQEVERRVLSSGTHTFNVYVDPAETARQVLIDYEIAGNSDSAEVRVEPVRKVQIFILPHSHHDLGFTDLQSNIEAKQMANISKGIELARNTANYPPGARFIWNLEVLWGADLFMRTKTAPEREELMSAVKKGWVAINGMYANELTGLCRPEELLQLFRYSTELGDQCGVRVDSAMISDVPGYTWGTVSAMAQAGIRFFSAAPNYFDRIGTFMVEWQDKPFWWVSPSGHERVLFWVPWTGYAMSHIMKLDTMWVNKYQARLDEVGFPYQISYVRWAGEGDNAPPDPEICEFVKQWNEEYEWPRLSISTTSDAFAAFEKQHGHQLPELKGDLTSYWEDGAGSSALETRMNRRASERLTQAATLSAILAPPAYKKADFDAAWRNVLLYSEHTWGAWNSVSDSENHFVAQQWQVKRQFAVEAENESNRLLDEVLDAYGSDGDSSNVDVHNTCSWPRTEVVLISKERSLGKDHVKNEHGISVPSQRLSTGELAFIAENVPALGSASFHLSAAAPHAPSVRVTVLDGVLDNGVVRAKVDSKNGNVVELMSSRNMHNLVDTSSSEAVNKYLFLEGSDVSKVSTSGPVRIVIEEPGPLVATIRIESSAPGCLDLVRRVRLKANMGWIELSNTVNKKRAPLNPHPGKDAPAVEFAQHGSKESMQFAFPFAIENGQIHIDVPLAVMRPEIDQLPGSCKNWLPVGRWIDVANAEYGVTCATLDAPLVEIGYLSATMLGSQTHPEIWRRHIGPTQKFYSWVMNNHWGTNYRAYQDGPIEFRYALRPHGGYKPVDASRFAIGMSQPLIASAQGQRSRMALKLRIDQEDILLQECKRSADGSAWIVLLFGAAGESRKANLTWTDDTPIKVWRSDLRERPLEQLGTQVEVPAWELITLRIEALNT</sequence>
<evidence type="ECO:0000313" key="3">
    <source>
        <dbReference type="EMBL" id="RSL18995.1"/>
    </source>
</evidence>
<dbReference type="GO" id="GO:0030246">
    <property type="term" value="F:carbohydrate binding"/>
    <property type="evidence" value="ECO:0007669"/>
    <property type="project" value="InterPro"/>
</dbReference>
<dbReference type="RefSeq" id="WP_125487265.1">
    <property type="nucleotide sequence ID" value="NZ_RSDW01000001.1"/>
</dbReference>
<proteinExistence type="predicted"/>
<dbReference type="InterPro" id="IPR000602">
    <property type="entry name" value="Glyco_hydro_38_N"/>
</dbReference>
<dbReference type="EMBL" id="RSDW01000001">
    <property type="protein sequence ID" value="RSL18995.1"/>
    <property type="molecule type" value="Genomic_DNA"/>
</dbReference>
<protein>
    <submittedName>
        <fullName evidence="3">Alpha-mannosidase</fullName>
    </submittedName>
</protein>
<dbReference type="Pfam" id="PF07748">
    <property type="entry name" value="Glyco_hydro_38C"/>
    <property type="match status" value="1"/>
</dbReference>
<evidence type="ECO:0000313" key="4">
    <source>
        <dbReference type="Proteomes" id="UP000269669"/>
    </source>
</evidence>
<dbReference type="InterPro" id="IPR011330">
    <property type="entry name" value="Glyco_hydro/deAcase_b/a-brl"/>
</dbReference>
<dbReference type="PANTHER" id="PTHR46017">
    <property type="entry name" value="ALPHA-MANNOSIDASE 2C1"/>
    <property type="match status" value="1"/>
</dbReference>
<dbReference type="InterPro" id="IPR011682">
    <property type="entry name" value="Glyco_hydro_38_C"/>
</dbReference>
<dbReference type="CDD" id="cd10791">
    <property type="entry name" value="GH38N_AMII_like_1"/>
    <property type="match status" value="1"/>
</dbReference>
<dbReference type="SUPFAM" id="SSF88713">
    <property type="entry name" value="Glycoside hydrolase/deacetylase"/>
    <property type="match status" value="1"/>
</dbReference>
<dbReference type="PANTHER" id="PTHR46017:SF1">
    <property type="entry name" value="ALPHA-MANNOSIDASE 2C1"/>
    <property type="match status" value="1"/>
</dbReference>
<dbReference type="Proteomes" id="UP000269669">
    <property type="component" value="Unassembled WGS sequence"/>
</dbReference>
<dbReference type="AlphaFoldDB" id="A0A428MQ46"/>
<dbReference type="OrthoDB" id="237949at2"/>
<dbReference type="GO" id="GO:0004559">
    <property type="term" value="F:alpha-mannosidase activity"/>
    <property type="evidence" value="ECO:0007669"/>
    <property type="project" value="InterPro"/>
</dbReference>
<evidence type="ECO:0000259" key="1">
    <source>
        <dbReference type="Pfam" id="PF01074"/>
    </source>
</evidence>
<keyword evidence="4" id="KW-1185">Reference proteome</keyword>
<dbReference type="Pfam" id="PF01074">
    <property type="entry name" value="Glyco_hydro_38N"/>
    <property type="match status" value="1"/>
</dbReference>
<dbReference type="Gene3D" id="3.20.110.10">
    <property type="entry name" value="Glycoside hydrolase 38, N terminal domain"/>
    <property type="match status" value="1"/>
</dbReference>
<name>A0A428MQ46_9BACT</name>
<dbReference type="SUPFAM" id="SSF74650">
    <property type="entry name" value="Galactose mutarotase-like"/>
    <property type="match status" value="1"/>
</dbReference>
<organism evidence="3 4">
    <name type="scientific">Edaphobacter aggregans</name>
    <dbReference type="NCBI Taxonomy" id="570835"/>
    <lineage>
        <taxon>Bacteria</taxon>
        <taxon>Pseudomonadati</taxon>
        <taxon>Acidobacteriota</taxon>
        <taxon>Terriglobia</taxon>
        <taxon>Terriglobales</taxon>
        <taxon>Acidobacteriaceae</taxon>
        <taxon>Edaphobacter</taxon>
    </lineage>
</organism>
<reference evidence="3 4" key="1">
    <citation type="submission" date="2018-12" db="EMBL/GenBank/DDBJ databases">
        <title>Sequencing of bacterial isolates from soil warming experiment in Harvard Forest, Massachusetts, USA.</title>
        <authorList>
            <person name="Deangelis K."/>
        </authorList>
    </citation>
    <scope>NUCLEOTIDE SEQUENCE [LARGE SCALE GENOMIC DNA]</scope>
    <source>
        <strain evidence="3 4">EB153</strain>
    </source>
</reference>
<feature type="domain" description="Glycosyl hydrolase family 38 C-terminal" evidence="2">
    <location>
        <begin position="597"/>
        <end position="783"/>
    </location>
</feature>
<dbReference type="GO" id="GO:0006013">
    <property type="term" value="P:mannose metabolic process"/>
    <property type="evidence" value="ECO:0007669"/>
    <property type="project" value="InterPro"/>
</dbReference>